<dbReference type="InterPro" id="IPR007568">
    <property type="entry name" value="RTA1"/>
</dbReference>
<feature type="transmembrane region" description="Helical" evidence="5">
    <location>
        <begin position="35"/>
        <end position="55"/>
    </location>
</feature>
<accession>A0A0B7K7J4</accession>
<organism evidence="6">
    <name type="scientific">Bionectria ochroleuca</name>
    <name type="common">Gliocladium roseum</name>
    <dbReference type="NCBI Taxonomy" id="29856"/>
    <lineage>
        <taxon>Eukaryota</taxon>
        <taxon>Fungi</taxon>
        <taxon>Dikarya</taxon>
        <taxon>Ascomycota</taxon>
        <taxon>Pezizomycotina</taxon>
        <taxon>Sordariomycetes</taxon>
        <taxon>Hypocreomycetidae</taxon>
        <taxon>Hypocreales</taxon>
        <taxon>Bionectriaceae</taxon>
        <taxon>Clonostachys</taxon>
    </lineage>
</organism>
<dbReference type="GO" id="GO:0005886">
    <property type="term" value="C:plasma membrane"/>
    <property type="evidence" value="ECO:0007669"/>
    <property type="project" value="TreeGrafter"/>
</dbReference>
<evidence type="ECO:0000256" key="1">
    <source>
        <dbReference type="ARBA" id="ARBA00004141"/>
    </source>
</evidence>
<dbReference type="Pfam" id="PF04479">
    <property type="entry name" value="RTA1"/>
    <property type="match status" value="1"/>
</dbReference>
<dbReference type="AlphaFoldDB" id="A0A0B7K7J4"/>
<dbReference type="EMBL" id="CDPU01000020">
    <property type="protein sequence ID" value="CEO50935.1"/>
    <property type="molecule type" value="Genomic_DNA"/>
</dbReference>
<proteinExistence type="predicted"/>
<feature type="transmembrane region" description="Helical" evidence="5">
    <location>
        <begin position="92"/>
        <end position="115"/>
    </location>
</feature>
<sequence>MATLPNGLISFGPDANCTLELCPVEWSVYTYRPSLVANIALPIIFGILGLIHTYLGFRWKSWGFMVGMQLGSVSAIIGYGGRIMMYNDPFSFAAFIMQTLCLTIAPVFYTASIYVTLSKTVIFFDPSLSRFKPKLFYWIFLPLDILCLILQSAGGALSSILDDPDIGVGVSLAGLVLQVVVLFLFSVAFTDYMIRYWMTGRASAFNWRIKAFLSGLAIAVILILARSAYRVAELRDGYHGEMMKHEIPFIVLEGVLIVLSGAALLFSHPGFVFSRPKGIPISSSSESEVDMVAVHQDGRAAHFASRV</sequence>
<dbReference type="PANTHER" id="PTHR31465">
    <property type="entry name" value="PROTEIN RTA1-RELATED"/>
    <property type="match status" value="1"/>
</dbReference>
<gene>
    <name evidence="6" type="ORF">BN869_000006993_1</name>
</gene>
<comment type="subcellular location">
    <subcellularLocation>
        <location evidence="1">Membrane</location>
        <topology evidence="1">Multi-pass membrane protein</topology>
    </subcellularLocation>
</comment>
<protein>
    <recommendedName>
        <fullName evidence="7">Parasitic phase-specific protein PSP-1</fullName>
    </recommendedName>
</protein>
<evidence type="ECO:0008006" key="7">
    <source>
        <dbReference type="Google" id="ProtNLM"/>
    </source>
</evidence>
<evidence type="ECO:0000256" key="5">
    <source>
        <dbReference type="SAM" id="Phobius"/>
    </source>
</evidence>
<evidence type="ECO:0000313" key="6">
    <source>
        <dbReference type="EMBL" id="CEO50935.1"/>
    </source>
</evidence>
<name>A0A0B7K7J4_BIOOC</name>
<keyword evidence="2 5" id="KW-0812">Transmembrane</keyword>
<feature type="transmembrane region" description="Helical" evidence="5">
    <location>
        <begin position="135"/>
        <end position="154"/>
    </location>
</feature>
<keyword evidence="4 5" id="KW-0472">Membrane</keyword>
<evidence type="ECO:0000256" key="3">
    <source>
        <dbReference type="ARBA" id="ARBA00022989"/>
    </source>
</evidence>
<evidence type="ECO:0000256" key="2">
    <source>
        <dbReference type="ARBA" id="ARBA00022692"/>
    </source>
</evidence>
<dbReference type="GO" id="GO:0000324">
    <property type="term" value="C:fungal-type vacuole"/>
    <property type="evidence" value="ECO:0007669"/>
    <property type="project" value="TreeGrafter"/>
</dbReference>
<dbReference type="PANTHER" id="PTHR31465:SF9">
    <property type="entry name" value="SPHINGOID LONG-CHAIN BASE TRANSPORTER RSB1"/>
    <property type="match status" value="1"/>
</dbReference>
<feature type="transmembrane region" description="Helical" evidence="5">
    <location>
        <begin position="249"/>
        <end position="267"/>
    </location>
</feature>
<feature type="transmembrane region" description="Helical" evidence="5">
    <location>
        <begin position="166"/>
        <end position="190"/>
    </location>
</feature>
<evidence type="ECO:0000256" key="4">
    <source>
        <dbReference type="ARBA" id="ARBA00023136"/>
    </source>
</evidence>
<feature type="transmembrane region" description="Helical" evidence="5">
    <location>
        <begin position="62"/>
        <end position="80"/>
    </location>
</feature>
<feature type="transmembrane region" description="Helical" evidence="5">
    <location>
        <begin position="211"/>
        <end position="229"/>
    </location>
</feature>
<reference evidence="6" key="1">
    <citation type="submission" date="2015-01" db="EMBL/GenBank/DDBJ databases">
        <authorList>
            <person name="Durling Mikael"/>
        </authorList>
    </citation>
    <scope>NUCLEOTIDE SEQUENCE</scope>
</reference>
<keyword evidence="3 5" id="KW-1133">Transmembrane helix</keyword>